<gene>
    <name evidence="18" type="primary">Myo7b</name>
    <name evidence="18" type="ORF">BUCABY_R12207</name>
</gene>
<feature type="coiled-coil region" evidence="13">
    <location>
        <begin position="887"/>
        <end position="914"/>
    </location>
</feature>
<dbReference type="Gene3D" id="1.20.80.10">
    <property type="match status" value="2"/>
</dbReference>
<dbReference type="PANTHER" id="PTHR22692">
    <property type="entry name" value="MYOSIN VII, XV"/>
    <property type="match status" value="1"/>
</dbReference>
<dbReference type="InterPro" id="IPR029071">
    <property type="entry name" value="Ubiquitin-like_domsf"/>
</dbReference>
<feature type="non-terminal residue" evidence="18">
    <location>
        <position position="2142"/>
    </location>
</feature>
<name>A0A7K4YR82_BUCAB</name>
<comment type="caution">
    <text evidence="18">The sequence shown here is derived from an EMBL/GenBank/DDBJ whole genome shotgun (WGS) entry which is preliminary data.</text>
</comment>
<dbReference type="SUPFAM" id="SSF54236">
    <property type="entry name" value="Ubiquitin-like"/>
    <property type="match status" value="2"/>
</dbReference>
<evidence type="ECO:0000256" key="7">
    <source>
        <dbReference type="ARBA" id="ARBA00022840"/>
    </source>
</evidence>
<dbReference type="Pfam" id="PF24123">
    <property type="entry name" value="Myosin_VII_N"/>
    <property type="match status" value="1"/>
</dbReference>
<evidence type="ECO:0000256" key="9">
    <source>
        <dbReference type="ARBA" id="ARBA00023175"/>
    </source>
</evidence>
<dbReference type="PROSITE" id="PS50002">
    <property type="entry name" value="SH3"/>
    <property type="match status" value="1"/>
</dbReference>
<dbReference type="Gene3D" id="1.25.40.530">
    <property type="entry name" value="MyTH4 domain"/>
    <property type="match status" value="3"/>
</dbReference>
<feature type="domain" description="SH3" evidence="14">
    <location>
        <begin position="1537"/>
        <end position="1603"/>
    </location>
</feature>
<dbReference type="InterPro" id="IPR001609">
    <property type="entry name" value="Myosin_head_motor_dom-like"/>
</dbReference>
<dbReference type="InterPro" id="IPR002404">
    <property type="entry name" value="IRS_PTB"/>
</dbReference>
<keyword evidence="7 12" id="KW-0067">ATP-binding</keyword>
<dbReference type="PROSITE" id="PS50057">
    <property type="entry name" value="FERM_3"/>
    <property type="match status" value="1"/>
</dbReference>
<keyword evidence="13" id="KW-0175">Coiled coil</keyword>
<dbReference type="InterPro" id="IPR001452">
    <property type="entry name" value="SH3_domain"/>
</dbReference>
<dbReference type="InterPro" id="IPR038185">
    <property type="entry name" value="MyTH4_dom_sf"/>
</dbReference>
<evidence type="ECO:0000259" key="16">
    <source>
        <dbReference type="PROSITE" id="PS51016"/>
    </source>
</evidence>
<reference evidence="18 19" key="1">
    <citation type="submission" date="2019-09" db="EMBL/GenBank/DDBJ databases">
        <title>Bird 10,000 Genomes (B10K) Project - Family phase.</title>
        <authorList>
            <person name="Zhang G."/>
        </authorList>
    </citation>
    <scope>NUCLEOTIDE SEQUENCE [LARGE SCALE GENOMIC DNA]</scope>
    <source>
        <strain evidence="18">B10K-DU-012-80</strain>
    </source>
</reference>
<keyword evidence="9 12" id="KW-0505">Motor protein</keyword>
<keyword evidence="3 11" id="KW-0728">SH3 domain</keyword>
<feature type="domain" description="MyTH4" evidence="16">
    <location>
        <begin position="1001"/>
        <end position="1231"/>
    </location>
</feature>
<evidence type="ECO:0000259" key="15">
    <source>
        <dbReference type="PROSITE" id="PS50057"/>
    </source>
</evidence>
<feature type="domain" description="MyTH4" evidence="16">
    <location>
        <begin position="1679"/>
        <end position="1828"/>
    </location>
</feature>
<evidence type="ECO:0000256" key="1">
    <source>
        <dbReference type="ARBA" id="ARBA00004496"/>
    </source>
</evidence>
<dbReference type="Pfam" id="PF02174">
    <property type="entry name" value="IRS"/>
    <property type="match status" value="1"/>
</dbReference>
<dbReference type="InterPro" id="IPR036106">
    <property type="entry name" value="MYSc_Myo7"/>
</dbReference>
<dbReference type="CDD" id="cd14473">
    <property type="entry name" value="FERM_B-lobe"/>
    <property type="match status" value="2"/>
</dbReference>
<dbReference type="Gene3D" id="2.30.29.30">
    <property type="entry name" value="Pleckstrin-homology domain (PH domain)/Phosphotyrosine-binding domain (PTB)"/>
    <property type="match status" value="2"/>
</dbReference>
<dbReference type="Gene3D" id="1.20.58.530">
    <property type="match status" value="1"/>
</dbReference>
<evidence type="ECO:0000256" key="3">
    <source>
        <dbReference type="ARBA" id="ARBA00022443"/>
    </source>
</evidence>
<dbReference type="SUPFAM" id="SSF50729">
    <property type="entry name" value="PH domain-like"/>
    <property type="match status" value="1"/>
</dbReference>
<dbReference type="InterPro" id="IPR057130">
    <property type="entry name" value="Myosin_VII_N"/>
</dbReference>
<dbReference type="SUPFAM" id="SSF47031">
    <property type="entry name" value="Second domain of FERM"/>
    <property type="match status" value="1"/>
</dbReference>
<dbReference type="GO" id="GO:0005524">
    <property type="term" value="F:ATP binding"/>
    <property type="evidence" value="ECO:0007669"/>
    <property type="project" value="UniProtKB-UniRule"/>
</dbReference>
<evidence type="ECO:0000256" key="6">
    <source>
        <dbReference type="ARBA" id="ARBA00022741"/>
    </source>
</evidence>
<dbReference type="InterPro" id="IPR019749">
    <property type="entry name" value="Band_41_domain"/>
</dbReference>
<dbReference type="PROSITE" id="PS51016">
    <property type="entry name" value="MYTH4"/>
    <property type="match status" value="2"/>
</dbReference>
<sequence length="2142" mass="245863">SFSSPQGDHVWLDTQSNSEFNVPIGAVVKDSDSGRILLEDDEGKEHWITARNMHMVRLMHPSSAQGVEDMIRLGDLHEAGMVHNLLIRHQEHKIYTYTGSILVAVNPYQLLPLYTVDQIRLYCNRRIGELPPHVFAIADNCYFNMKRNKRDQCCVISGESGAGKTESTKLILQFLAAVSGQHSWIEQQILEANPILEAFGNAKTIRNDNSSRFGKYIDIHFNQSGVIEGARIEQFLLEKSRVCRQAPEERNYHIFYCMLMGMNTEQKKMLNLGTASEYTYLTMGNCISCDGRNDAKDYAHIRSAMKILMFSDSEHWDISKLLAAILHLGNVEFEAAVYENLDCSDVMDSPHFSIATKLLEVDASELQNSLTNRSIIVRGESVSRPLNVVQAADGRDAFVKGIYGRLFLWIVNKINSAIFNPTSQNPKDRRQSIGLLDIFGFENFSHNSFEQLCINIANEHLQQFFVHHVFKLEQEEYHAEHIAWNNIDFTDNSQTLEVIALKPMNIISLIDEESKFPKGTEATMLVKINSLHGKSKIYIPPKSVHDTKFGINHFAGVVFYESKDFLEKNRDTLSANVMQVVHSSKNKFLREIFQQSAHAYSSQGLDTTKRLSTLGGQFKQSLEKLMKILEQCQPYFIRCIKPNDFKKPLLFDRELCIKQLRYSGMMETIQIRKAGYPVRYSFEEFFERYRVLLPWSLRQQLKNDARESSISISEAVLGKDESWQAGKTKIFLKDYHDTVLELQRQNILTDKVLLIQKVMRGLKDRSQFLKQRKSAVAIQSAWRGYCCRRDFRMVMLGFGRLQALYRSRQLAKQYEATRAYIIKLQAMCRGYLMRQKIAEKKKAVCVIQAYARGMFARRTYQRMRREVCSQMPCAHAQNDVPFMPNQLLCLKEHLATLEREEAEARQQRNTIANKPTNHDVLSDQEMVDKIFGFLPSMIGGQEGQAPLGFEDLETKPNKLDEVDLDMVPMSVELEEEADGLEEYTFPKFAATYFQGSSTHTHIRRQLRQPLLYHDDKDNVLASLVVWVIILRFMGDLPEPAMFTKNATIRSGSMMTQIYDTLGRKNQVQFRNDSPNTKESRKDNKISKGISSLKLKRSSKLTGKVTDQLRSGEEAFQEDSSITERPMSNLEKVHFIIGNAILRPAIRDEIYCQICKQLTENNSRSSHARGWILLSLCLGCFPPSDTFVKYLLNFIHHGPTGYAPYCAERLRRTYVNGARTEPPSWLELQAVQCVEHLNLNAAFILHRKVRFVHNLFLSFNSDLQATKQKKPIMFNVTLMNGQSLTVPADSASIAKEICQFIADKIKLKDVFGFSLYIAVFDKVKPLLMESLFQEEDLVEIGAKYCYIQFGDSIRNELVQKVLHDCIPVKQLKSKPLEKWVSLITYAHAKASYTQDRLSHQIVKEQLVDFARFQWPLLFSRFFEVTKFSGPSLPKNHFIVAVNWKGICFLDESEKRLLELTFPEITGVHTNSTLAVIAERSVSFSDALVTNCSITHRAVKSFGQSCTLITLRAEEFVLTSVNSVVIAELVVMFLEGLKKRSRFAVAMHEKKSQEDPAILSFKKGDLLIITEDKRLDENSSWIYAQNERTGKTGNVFLEEIYIIPSLTKPSSQVLSLLMMSPDQRRTSSQNSFIEEPDEEDLKVKPYTLEEFSYEHFRMPEKESISKAVLQKSRGRSHLWAHSKEPLKQPLLKRACTDPDLRDLASYSPIMKFMGDYPSKQAHPSVEVTDPIFVAAIQEEVLRDEIYCQIMKQLTENRNRYSPGVTRGWQLLWLCTGLFPPSKSLLKHAQKFMETRQREPLALECSRRIQTVMRSGSRKWAPHPVEVEAILQNNTKISHKICFPNETEQTFDVGTNTKIRTLCQNIASKLQLSSWEGFSLFVKIADKVISQNEADYFFDSLRQVTDWNRRNKPGKEGASMSMAYKVYFMRKLWLNVTPGKDLKADSIFHYHQELPKYLRGYHKCSKDEAVLLAGLIYKVRFNNDRTQLPTIPKILKELVPDNLLRAISPDEWKKSITAAYSKHEGKTVDEAKIAFLKMIYRWPTFGSAFFEVKQTSEPNFPEIVLIAINKQGVSLIHQKTKDILTVYPFNKISNWSSGSTYFHMTIGNLVRGSRILCETSLGYKMDDLLTSYVHLLMNAVNKQKN</sequence>
<evidence type="ECO:0000256" key="10">
    <source>
        <dbReference type="ARBA" id="ARBA00023203"/>
    </source>
</evidence>
<dbReference type="SUPFAM" id="SSF50044">
    <property type="entry name" value="SH3-domain"/>
    <property type="match status" value="1"/>
</dbReference>
<dbReference type="Gene3D" id="1.10.10.820">
    <property type="match status" value="1"/>
</dbReference>
<dbReference type="InterPro" id="IPR011993">
    <property type="entry name" value="PH-like_dom_sf"/>
</dbReference>
<dbReference type="OrthoDB" id="10055605at2759"/>
<dbReference type="CDD" id="cd01381">
    <property type="entry name" value="MYSc_Myo7"/>
    <property type="match status" value="1"/>
</dbReference>
<dbReference type="PROSITE" id="PS51456">
    <property type="entry name" value="MYOSIN_MOTOR"/>
    <property type="match status" value="1"/>
</dbReference>
<evidence type="ECO:0000259" key="17">
    <source>
        <dbReference type="PROSITE" id="PS51456"/>
    </source>
</evidence>
<dbReference type="FunFam" id="1.20.80.10:FF:000012">
    <property type="entry name" value="Myosin VIIA"/>
    <property type="match status" value="1"/>
</dbReference>
<dbReference type="Gene3D" id="6.20.240.20">
    <property type="match status" value="1"/>
</dbReference>
<evidence type="ECO:0000256" key="4">
    <source>
        <dbReference type="ARBA" id="ARBA00022490"/>
    </source>
</evidence>
<dbReference type="InterPro" id="IPR041794">
    <property type="entry name" value="MyoVII_FERM_C2"/>
</dbReference>
<evidence type="ECO:0000256" key="8">
    <source>
        <dbReference type="ARBA" id="ARBA00023123"/>
    </source>
</evidence>
<keyword evidence="19" id="KW-1185">Reference proteome</keyword>
<dbReference type="InterPro" id="IPR014352">
    <property type="entry name" value="FERM/acyl-CoA-bd_prot_sf"/>
</dbReference>
<dbReference type="SUPFAM" id="SSF52540">
    <property type="entry name" value="P-loop containing nucleoside triphosphate hydrolases"/>
    <property type="match status" value="2"/>
</dbReference>
<evidence type="ECO:0000256" key="13">
    <source>
        <dbReference type="SAM" id="Coils"/>
    </source>
</evidence>
<dbReference type="FunFam" id="1.10.10.820:FF:000001">
    <property type="entry name" value="Myosin heavy chain"/>
    <property type="match status" value="1"/>
</dbReference>
<dbReference type="InterPro" id="IPR019748">
    <property type="entry name" value="FERM_central"/>
</dbReference>
<keyword evidence="5" id="KW-0677">Repeat</keyword>
<dbReference type="Pfam" id="PF21989">
    <property type="entry name" value="RA_2"/>
    <property type="match status" value="1"/>
</dbReference>
<dbReference type="SMART" id="SM00139">
    <property type="entry name" value="MyTH4"/>
    <property type="match status" value="2"/>
</dbReference>
<dbReference type="CDD" id="cd23767">
    <property type="entry name" value="IQCD"/>
    <property type="match status" value="1"/>
</dbReference>
<dbReference type="InterPro" id="IPR000299">
    <property type="entry name" value="FERM_domain"/>
</dbReference>
<dbReference type="Pfam" id="PF00784">
    <property type="entry name" value="MyTH4"/>
    <property type="match status" value="2"/>
</dbReference>
<feature type="region of interest" description="Actin-binding" evidence="12">
    <location>
        <begin position="622"/>
        <end position="644"/>
    </location>
</feature>
<dbReference type="Gene3D" id="3.40.850.10">
    <property type="entry name" value="Kinesin motor domain"/>
    <property type="match status" value="1"/>
</dbReference>
<keyword evidence="8 12" id="KW-0518">Myosin</keyword>
<comment type="subcellular location">
    <subcellularLocation>
        <location evidence="1">Cytoplasm</location>
    </subcellularLocation>
</comment>
<dbReference type="Gene3D" id="1.20.5.190">
    <property type="match status" value="2"/>
</dbReference>
<keyword evidence="6 12" id="KW-0547">Nucleotide-binding</keyword>
<feature type="non-terminal residue" evidence="18">
    <location>
        <position position="1"/>
    </location>
</feature>
<dbReference type="GO" id="GO:0120025">
    <property type="term" value="C:plasma membrane bounded cell projection"/>
    <property type="evidence" value="ECO:0007669"/>
    <property type="project" value="UniProtKB-ARBA"/>
</dbReference>
<dbReference type="PRINTS" id="PR00193">
    <property type="entry name" value="MYOSINHEAVY"/>
</dbReference>
<dbReference type="SMART" id="SM00242">
    <property type="entry name" value="MYSc"/>
    <property type="match status" value="1"/>
</dbReference>
<proteinExistence type="inferred from homology"/>
<comment type="similarity">
    <text evidence="2 12">Belongs to the TRAFAC class myosin-kinesin ATPase superfamily. Myosin family.</text>
</comment>
<feature type="domain" description="Myosin motor" evidence="17">
    <location>
        <begin position="65"/>
        <end position="745"/>
    </location>
</feature>
<evidence type="ECO:0000256" key="11">
    <source>
        <dbReference type="PROSITE-ProRule" id="PRU00192"/>
    </source>
</evidence>
<keyword evidence="4" id="KW-0963">Cytoplasm</keyword>
<dbReference type="Gene3D" id="1.20.120.720">
    <property type="entry name" value="Myosin VI head, motor domain, U50 subdomain"/>
    <property type="match status" value="1"/>
</dbReference>
<dbReference type="GO" id="GO:0003779">
    <property type="term" value="F:actin binding"/>
    <property type="evidence" value="ECO:0007669"/>
    <property type="project" value="UniProtKB-KW"/>
</dbReference>
<dbReference type="Proteomes" id="UP000551127">
    <property type="component" value="Unassembled WGS sequence"/>
</dbReference>
<dbReference type="InterPro" id="IPR035963">
    <property type="entry name" value="FERM_2"/>
</dbReference>
<evidence type="ECO:0000256" key="2">
    <source>
        <dbReference type="ARBA" id="ARBA00008314"/>
    </source>
</evidence>
<feature type="domain" description="FERM" evidence="15">
    <location>
        <begin position="1834"/>
        <end position="2137"/>
    </location>
</feature>
<dbReference type="SMART" id="SM00015">
    <property type="entry name" value="IQ"/>
    <property type="match status" value="4"/>
</dbReference>
<evidence type="ECO:0000313" key="18">
    <source>
        <dbReference type="EMBL" id="NWR61620.1"/>
    </source>
</evidence>
<feature type="binding site" evidence="12">
    <location>
        <begin position="158"/>
        <end position="165"/>
    </location>
    <ligand>
        <name>ATP</name>
        <dbReference type="ChEBI" id="CHEBI:30616"/>
    </ligand>
</feature>
<keyword evidence="10 12" id="KW-0009">Actin-binding</keyword>
<dbReference type="InterPro" id="IPR000048">
    <property type="entry name" value="IQ_motif_EF-hand-BS"/>
</dbReference>
<dbReference type="InterPro" id="IPR036028">
    <property type="entry name" value="SH3-like_dom_sf"/>
</dbReference>
<evidence type="ECO:0000256" key="12">
    <source>
        <dbReference type="PROSITE-ProRule" id="PRU00782"/>
    </source>
</evidence>
<organism evidence="18 19">
    <name type="scientific">Bucorvus abyssinicus</name>
    <name type="common">Northern ground-hornbill</name>
    <name type="synonym">Abyssinian ground-hornbill</name>
    <dbReference type="NCBI Taxonomy" id="153643"/>
    <lineage>
        <taxon>Eukaryota</taxon>
        <taxon>Metazoa</taxon>
        <taxon>Chordata</taxon>
        <taxon>Craniata</taxon>
        <taxon>Vertebrata</taxon>
        <taxon>Euteleostomi</taxon>
        <taxon>Archelosauria</taxon>
        <taxon>Archosauria</taxon>
        <taxon>Dinosauria</taxon>
        <taxon>Saurischia</taxon>
        <taxon>Theropoda</taxon>
        <taxon>Coelurosauria</taxon>
        <taxon>Aves</taxon>
        <taxon>Neognathae</taxon>
        <taxon>Neoaves</taxon>
        <taxon>Telluraves</taxon>
        <taxon>Coraciimorphae</taxon>
        <taxon>Bucerotiformes</taxon>
        <taxon>Bucorvidae</taxon>
        <taxon>Bucorvus</taxon>
    </lineage>
</organism>
<dbReference type="CDD" id="cd13198">
    <property type="entry name" value="FERM_C1_MyoVII"/>
    <property type="match status" value="1"/>
</dbReference>
<dbReference type="InterPro" id="IPR041793">
    <property type="entry name" value="MyoVII_FERM_C1"/>
</dbReference>
<dbReference type="EMBL" id="VYZL01003436">
    <property type="protein sequence ID" value="NWR61620.1"/>
    <property type="molecule type" value="Genomic_DNA"/>
</dbReference>
<dbReference type="GO" id="GO:0003774">
    <property type="term" value="F:cytoskeletal motor activity"/>
    <property type="evidence" value="ECO:0007669"/>
    <property type="project" value="UniProtKB-UniRule"/>
</dbReference>
<dbReference type="CDD" id="cd13199">
    <property type="entry name" value="FERM_C2_MyoVII"/>
    <property type="match status" value="1"/>
</dbReference>
<dbReference type="InterPro" id="IPR051567">
    <property type="entry name" value="Unconventional_Myosin_ATPase"/>
</dbReference>
<dbReference type="SMART" id="SM00295">
    <property type="entry name" value="B41"/>
    <property type="match status" value="1"/>
</dbReference>
<dbReference type="Gene3D" id="3.10.20.90">
    <property type="entry name" value="Phosphatidylinositol 3-kinase Catalytic Subunit, Chain A, domain 1"/>
    <property type="match status" value="1"/>
</dbReference>
<dbReference type="GO" id="GO:0016459">
    <property type="term" value="C:myosin complex"/>
    <property type="evidence" value="ECO:0007669"/>
    <property type="project" value="UniProtKB-KW"/>
</dbReference>
<dbReference type="InterPro" id="IPR000857">
    <property type="entry name" value="MyTH4_dom"/>
</dbReference>
<dbReference type="Gene3D" id="2.30.30.40">
    <property type="entry name" value="SH3 Domains"/>
    <property type="match status" value="1"/>
</dbReference>
<dbReference type="InterPro" id="IPR027417">
    <property type="entry name" value="P-loop_NTPase"/>
</dbReference>
<evidence type="ECO:0000256" key="5">
    <source>
        <dbReference type="ARBA" id="ARBA00022737"/>
    </source>
</evidence>
<dbReference type="Pfam" id="PF00612">
    <property type="entry name" value="IQ"/>
    <property type="match status" value="3"/>
</dbReference>
<evidence type="ECO:0000259" key="14">
    <source>
        <dbReference type="PROSITE" id="PS50002"/>
    </source>
</evidence>
<dbReference type="PROSITE" id="PS50096">
    <property type="entry name" value="IQ"/>
    <property type="match status" value="3"/>
</dbReference>
<dbReference type="PANTHER" id="PTHR22692:SF24">
    <property type="entry name" value="MYOSIN VIIB"/>
    <property type="match status" value="1"/>
</dbReference>
<dbReference type="CDD" id="cd17093">
    <property type="entry name" value="FERM2_F1_Myosin-VII"/>
    <property type="match status" value="1"/>
</dbReference>
<accession>A0A7K4YR82</accession>
<protein>
    <submittedName>
        <fullName evidence="18">MYO7B protein</fullName>
    </submittedName>
</protein>
<dbReference type="Pfam" id="PF00063">
    <property type="entry name" value="Myosin_head"/>
    <property type="match status" value="1"/>
</dbReference>
<dbReference type="Pfam" id="PF21998">
    <property type="entry name" value="FERM_C1_MyoVII"/>
    <property type="match status" value="1"/>
</dbReference>
<dbReference type="GO" id="GO:0005737">
    <property type="term" value="C:cytoplasm"/>
    <property type="evidence" value="ECO:0007669"/>
    <property type="project" value="UniProtKB-SubCell"/>
</dbReference>
<dbReference type="InterPro" id="IPR036961">
    <property type="entry name" value="Kinesin_motor_dom_sf"/>
</dbReference>
<evidence type="ECO:0000313" key="19">
    <source>
        <dbReference type="Proteomes" id="UP000551127"/>
    </source>
</evidence>